<evidence type="ECO:0000256" key="1">
    <source>
        <dbReference type="SAM" id="SignalP"/>
    </source>
</evidence>
<organism evidence="2 3">
    <name type="scientific">Ichthyophthirius multifiliis</name>
    <name type="common">White spot disease agent</name>
    <name type="synonym">Ich</name>
    <dbReference type="NCBI Taxonomy" id="5932"/>
    <lineage>
        <taxon>Eukaryota</taxon>
        <taxon>Sar</taxon>
        <taxon>Alveolata</taxon>
        <taxon>Ciliophora</taxon>
        <taxon>Intramacronucleata</taxon>
        <taxon>Oligohymenophorea</taxon>
        <taxon>Hymenostomatida</taxon>
        <taxon>Ophryoglenina</taxon>
        <taxon>Ichthyophthirius</taxon>
    </lineage>
</organism>
<proteinExistence type="predicted"/>
<dbReference type="RefSeq" id="XP_004037220.1">
    <property type="nucleotide sequence ID" value="XM_004037172.1"/>
</dbReference>
<reference evidence="2 3" key="1">
    <citation type="submission" date="2011-07" db="EMBL/GenBank/DDBJ databases">
        <authorList>
            <person name="Coyne R."/>
            <person name="Brami D."/>
            <person name="Johnson J."/>
            <person name="Hostetler J."/>
            <person name="Hannick L."/>
            <person name="Clark T."/>
            <person name="Cassidy-Hanley D."/>
            <person name="Inman J."/>
        </authorList>
    </citation>
    <scope>NUCLEOTIDE SEQUENCE [LARGE SCALE GENOMIC DNA]</scope>
    <source>
        <strain evidence="2 3">G5</strain>
    </source>
</reference>
<dbReference type="AlphaFoldDB" id="G0QNH2"/>
<keyword evidence="3" id="KW-1185">Reference proteome</keyword>
<evidence type="ECO:0000313" key="2">
    <source>
        <dbReference type="EMBL" id="EGR33234.1"/>
    </source>
</evidence>
<dbReference type="EMBL" id="GL983488">
    <property type="protein sequence ID" value="EGR33234.1"/>
    <property type="molecule type" value="Genomic_DNA"/>
</dbReference>
<evidence type="ECO:0008006" key="4">
    <source>
        <dbReference type="Google" id="ProtNLM"/>
    </source>
</evidence>
<gene>
    <name evidence="2" type="ORF">IMG5_058540</name>
</gene>
<feature type="chain" id="PRO_5003407835" description="Transmembrane protein" evidence="1">
    <location>
        <begin position="23"/>
        <end position="352"/>
    </location>
</feature>
<name>G0QNH2_ICHMU</name>
<sequence>MMQMIQNYFLIILIQFLQLTIKQLIIQLQDFFNPRNLINSMFSFQIHPKKHSNLNQILLIIMNLQQQFLSQKQFQNHLLHHLKHQIKMQEQQIHHHYLFDPHFLIQHYLKYINKDFYLLPYLFHQNNKKVFFHFIKLLSFSKVNHQQFQKKQRFLQKGTQYSYQLQKLRLRKFSSKCSISQYRNNFIRIQILIFGKEISFQGLSQQSSQRVKISFNVQKVIIYTKKYVLSHFRDLINNSFIFFRIKQIYYILIYIRQKILISKLIFYHVNIQRYFFTYFIRHKNMRTQRNWSLNFGIITNNLILSITLKLKFQPYYICIFSTQRILNNWNSILKSMNSIMYMPGNPSIDSFL</sequence>
<dbReference type="GeneID" id="14909408"/>
<protein>
    <recommendedName>
        <fullName evidence="4">Transmembrane protein</fullName>
    </recommendedName>
</protein>
<dbReference type="Proteomes" id="UP000008983">
    <property type="component" value="Unassembled WGS sequence"/>
</dbReference>
<dbReference type="InParanoid" id="G0QNH2"/>
<feature type="signal peptide" evidence="1">
    <location>
        <begin position="1"/>
        <end position="22"/>
    </location>
</feature>
<evidence type="ECO:0000313" key="3">
    <source>
        <dbReference type="Proteomes" id="UP000008983"/>
    </source>
</evidence>
<accession>G0QNH2</accession>
<keyword evidence="1" id="KW-0732">Signal</keyword>